<dbReference type="AlphaFoldDB" id="A0A7W4J386"/>
<protein>
    <submittedName>
        <fullName evidence="3">Glutathione S-transferase</fullName>
    </submittedName>
</protein>
<dbReference type="Pfam" id="PF00043">
    <property type="entry name" value="GST_C"/>
    <property type="match status" value="1"/>
</dbReference>
<dbReference type="SFLD" id="SFLDS00019">
    <property type="entry name" value="Glutathione_Transferase_(cytos"/>
    <property type="match status" value="1"/>
</dbReference>
<dbReference type="Pfam" id="PF13409">
    <property type="entry name" value="GST_N_2"/>
    <property type="match status" value="1"/>
</dbReference>
<dbReference type="SFLD" id="SFLDG00358">
    <property type="entry name" value="Main_(cytGST)"/>
    <property type="match status" value="1"/>
</dbReference>
<dbReference type="Gene3D" id="1.20.1050.10">
    <property type="match status" value="1"/>
</dbReference>
<reference evidence="3 4" key="1">
    <citation type="submission" date="2020-04" db="EMBL/GenBank/DDBJ databases">
        <title>Description of novel Gluconacetobacter.</title>
        <authorList>
            <person name="Sombolestani A."/>
        </authorList>
    </citation>
    <scope>NUCLEOTIDE SEQUENCE [LARGE SCALE GENOMIC DNA]</scope>
    <source>
        <strain evidence="3 4">LMG 27724</strain>
    </source>
</reference>
<dbReference type="InterPro" id="IPR004046">
    <property type="entry name" value="GST_C"/>
</dbReference>
<proteinExistence type="predicted"/>
<feature type="domain" description="GST C-terminal" evidence="2">
    <location>
        <begin position="88"/>
        <end position="199"/>
    </location>
</feature>
<dbReference type="EMBL" id="JABEQE010000020">
    <property type="protein sequence ID" value="MBB2173809.1"/>
    <property type="molecule type" value="Genomic_DNA"/>
</dbReference>
<evidence type="ECO:0000259" key="1">
    <source>
        <dbReference type="PROSITE" id="PS50404"/>
    </source>
</evidence>
<dbReference type="InterPro" id="IPR010987">
    <property type="entry name" value="Glutathione-S-Trfase_C-like"/>
</dbReference>
<dbReference type="PROSITE" id="PS50405">
    <property type="entry name" value="GST_CTER"/>
    <property type="match status" value="1"/>
</dbReference>
<dbReference type="Proteomes" id="UP000577891">
    <property type="component" value="Unassembled WGS sequence"/>
</dbReference>
<evidence type="ECO:0000259" key="2">
    <source>
        <dbReference type="PROSITE" id="PS50405"/>
    </source>
</evidence>
<dbReference type="InterPro" id="IPR036249">
    <property type="entry name" value="Thioredoxin-like_sf"/>
</dbReference>
<dbReference type="SUPFAM" id="SSF52833">
    <property type="entry name" value="Thioredoxin-like"/>
    <property type="match status" value="1"/>
</dbReference>
<dbReference type="SUPFAM" id="SSF47616">
    <property type="entry name" value="GST C-terminal domain-like"/>
    <property type="match status" value="1"/>
</dbReference>
<evidence type="ECO:0000313" key="3">
    <source>
        <dbReference type="EMBL" id="MBB2173809.1"/>
    </source>
</evidence>
<gene>
    <name evidence="3" type="ORF">HLH35_17075</name>
</gene>
<comment type="caution">
    <text evidence="3">The sequence shown here is derived from an EMBL/GenBank/DDBJ whole genome shotgun (WGS) entry which is preliminary data.</text>
</comment>
<dbReference type="CDD" id="cd03206">
    <property type="entry name" value="GST_C_7"/>
    <property type="match status" value="1"/>
</dbReference>
<keyword evidence="4" id="KW-1185">Reference proteome</keyword>
<sequence length="199" mass="21824">MAQCVLYNCGPSGNCYKVRLFASLAGIPLKILEVDLAGGEHRQAAFTALNPWQQVPVLQDGAIVLWDSQAILVYLAERYAEPEWCPPDPLSHAQITQWLSVSANEIQHGPADARLVRKFGYQLNYDQAARLSAHVLATINTHLTDRDWLALRGPSIADCAAYPYIALAPEGGIDLEPYGAIRAWMARIEVLPGYIPVGS</sequence>
<dbReference type="Gene3D" id="3.40.30.10">
    <property type="entry name" value="Glutaredoxin"/>
    <property type="match status" value="1"/>
</dbReference>
<dbReference type="PANTHER" id="PTHR44051">
    <property type="entry name" value="GLUTATHIONE S-TRANSFERASE-RELATED"/>
    <property type="match status" value="1"/>
</dbReference>
<name>A0A7W4J386_9PROT</name>
<keyword evidence="3" id="KW-0808">Transferase</keyword>
<feature type="domain" description="GST N-terminal" evidence="1">
    <location>
        <begin position="2"/>
        <end position="83"/>
    </location>
</feature>
<dbReference type="InterPro" id="IPR004045">
    <property type="entry name" value="Glutathione_S-Trfase_N"/>
</dbReference>
<dbReference type="InterPro" id="IPR036282">
    <property type="entry name" value="Glutathione-S-Trfase_C_sf"/>
</dbReference>
<dbReference type="PANTHER" id="PTHR44051:SF2">
    <property type="entry name" value="HYPOTHETICAL GLUTATHIONE S-TRANSFERASE LIKE PROTEIN"/>
    <property type="match status" value="1"/>
</dbReference>
<organism evidence="3 4">
    <name type="scientific">Gluconacetobacter asukensis</name>
    <dbReference type="NCBI Taxonomy" id="1017181"/>
    <lineage>
        <taxon>Bacteria</taxon>
        <taxon>Pseudomonadati</taxon>
        <taxon>Pseudomonadota</taxon>
        <taxon>Alphaproteobacteria</taxon>
        <taxon>Acetobacterales</taxon>
        <taxon>Acetobacteraceae</taxon>
        <taxon>Gluconacetobacter</taxon>
    </lineage>
</organism>
<dbReference type="PROSITE" id="PS50404">
    <property type="entry name" value="GST_NTER"/>
    <property type="match status" value="1"/>
</dbReference>
<dbReference type="InterPro" id="IPR040079">
    <property type="entry name" value="Glutathione_S-Trfase"/>
</dbReference>
<evidence type="ECO:0000313" key="4">
    <source>
        <dbReference type="Proteomes" id="UP000577891"/>
    </source>
</evidence>
<dbReference type="GO" id="GO:0016740">
    <property type="term" value="F:transferase activity"/>
    <property type="evidence" value="ECO:0007669"/>
    <property type="project" value="UniProtKB-KW"/>
</dbReference>
<accession>A0A7W4J386</accession>
<dbReference type="CDD" id="cd03056">
    <property type="entry name" value="GST_N_4"/>
    <property type="match status" value="1"/>
</dbReference>